<dbReference type="InterPro" id="IPR045584">
    <property type="entry name" value="Pilin-like"/>
</dbReference>
<evidence type="ECO:0000256" key="3">
    <source>
        <dbReference type="SAM" id="Phobius"/>
    </source>
</evidence>
<dbReference type="InterPro" id="IPR012902">
    <property type="entry name" value="N_methyl_site"/>
</dbReference>
<proteinExistence type="predicted"/>
<comment type="caution">
    <text evidence="4">The sequence shown here is derived from an EMBL/GenBank/DDBJ whole genome shotgun (WGS) entry which is preliminary data.</text>
</comment>
<keyword evidence="3" id="KW-0472">Membrane</keyword>
<protein>
    <submittedName>
        <fullName evidence="4">Prepilin-type N-terminal cleavage/methylation domain-containing protein</fullName>
    </submittedName>
</protein>
<dbReference type="NCBIfam" id="NF040982">
    <property type="entry name" value="ComGD"/>
    <property type="match status" value="1"/>
</dbReference>
<dbReference type="AlphaFoldDB" id="A0A942TBE1"/>
<dbReference type="GO" id="GO:0030420">
    <property type="term" value="P:establishment of competence for transformation"/>
    <property type="evidence" value="ECO:0007669"/>
    <property type="project" value="UniProtKB-KW"/>
</dbReference>
<reference evidence="4 5" key="1">
    <citation type="submission" date="2021-05" db="EMBL/GenBank/DDBJ databases">
        <title>Novel Bacillus species.</title>
        <authorList>
            <person name="Liu G."/>
        </authorList>
    </citation>
    <scope>NUCLEOTIDE SEQUENCE [LARGE SCALE GENOMIC DNA]</scope>
    <source>
        <strain evidence="5">FJAT-49780</strain>
    </source>
</reference>
<dbReference type="InterPro" id="IPR016785">
    <property type="entry name" value="ComGD"/>
</dbReference>
<sequence length="149" mass="17348">METFIKREDGFTLLEVMIVITVMTIILSFSFFTLTSFWALMQKNMFLNQLQSDLYYAHAYALNRQETINFRFTRITQQYEAASKDSNKMIIQRKLPAAINIDRETNLSSFTITPDGNVSNFGTMILNVKGKKVKITFYIGRGRFLIEEE</sequence>
<dbReference type="RefSeq" id="WP_213123813.1">
    <property type="nucleotide sequence ID" value="NZ_JAGYPG010000001.1"/>
</dbReference>
<evidence type="ECO:0000256" key="1">
    <source>
        <dbReference type="ARBA" id="ARBA00004241"/>
    </source>
</evidence>
<keyword evidence="5" id="KW-1185">Reference proteome</keyword>
<organism evidence="4 5">
    <name type="scientific">Lederbergia citri</name>
    <dbReference type="NCBI Taxonomy" id="2833580"/>
    <lineage>
        <taxon>Bacteria</taxon>
        <taxon>Bacillati</taxon>
        <taxon>Bacillota</taxon>
        <taxon>Bacilli</taxon>
        <taxon>Bacillales</taxon>
        <taxon>Bacillaceae</taxon>
        <taxon>Lederbergia</taxon>
    </lineage>
</organism>
<evidence type="ECO:0000256" key="2">
    <source>
        <dbReference type="ARBA" id="ARBA00023287"/>
    </source>
</evidence>
<gene>
    <name evidence="4" type="ORF">KHA97_06120</name>
</gene>
<keyword evidence="2" id="KW-0178">Competence</keyword>
<keyword evidence="3" id="KW-0812">Transmembrane</keyword>
<dbReference type="PIRSF" id="PIRSF021292">
    <property type="entry name" value="Competence_ComGD"/>
    <property type="match status" value="1"/>
</dbReference>
<dbReference type="SUPFAM" id="SSF54523">
    <property type="entry name" value="Pili subunits"/>
    <property type="match status" value="1"/>
</dbReference>
<dbReference type="Pfam" id="PF07963">
    <property type="entry name" value="N_methyl"/>
    <property type="match status" value="1"/>
</dbReference>
<evidence type="ECO:0000313" key="5">
    <source>
        <dbReference type="Proteomes" id="UP000681414"/>
    </source>
</evidence>
<keyword evidence="3" id="KW-1133">Transmembrane helix</keyword>
<dbReference type="EMBL" id="JAGYPG010000001">
    <property type="protein sequence ID" value="MBS4194648.1"/>
    <property type="molecule type" value="Genomic_DNA"/>
</dbReference>
<feature type="transmembrane region" description="Helical" evidence="3">
    <location>
        <begin position="16"/>
        <end position="40"/>
    </location>
</feature>
<evidence type="ECO:0000313" key="4">
    <source>
        <dbReference type="EMBL" id="MBS4194648.1"/>
    </source>
</evidence>
<name>A0A942TBE1_9BACI</name>
<accession>A0A942TBE1</accession>
<comment type="subcellular location">
    <subcellularLocation>
        <location evidence="1">Cell surface</location>
    </subcellularLocation>
</comment>
<dbReference type="NCBIfam" id="TIGR02532">
    <property type="entry name" value="IV_pilin_GFxxxE"/>
    <property type="match status" value="1"/>
</dbReference>
<dbReference type="GO" id="GO:0009986">
    <property type="term" value="C:cell surface"/>
    <property type="evidence" value="ECO:0007669"/>
    <property type="project" value="UniProtKB-SubCell"/>
</dbReference>
<dbReference type="Proteomes" id="UP000681414">
    <property type="component" value="Unassembled WGS sequence"/>
</dbReference>